<dbReference type="RefSeq" id="WP_179940668.1">
    <property type="nucleotide sequence ID" value="NZ_JACBYF010000003.1"/>
</dbReference>
<dbReference type="InterPro" id="IPR023365">
    <property type="entry name" value="Sortase_dom-sf"/>
</dbReference>
<sequence length="282" mass="32915">MKKKKKKSNLIFILIFILGFLILMYPQISDLYYRVESNNVVNYFDEEKSKMSKEESDRRFDLALAYNKSLINNIDDDPYDDKKKEAGRAAYAQMLEIKEYIGHVEVPNISQDIPIYAGTSEEILQKGAGHLEGTSLPIGGKDTHTVITAHTGLPSKKLFTDLDKIKEGDIFYIHNFREVLAYKVDQIKVIEPMEFDDLMVSKDKDYATLLTCTPYMVNTHRLIVRGERIPYDPEEHKSHKNSYNNIFLTYLFYWLSFVISIIISLYILKRRKKKKDENKESK</sequence>
<keyword evidence="4" id="KW-1185">Reference proteome</keyword>
<evidence type="ECO:0000313" key="4">
    <source>
        <dbReference type="Proteomes" id="UP000531840"/>
    </source>
</evidence>
<dbReference type="InterPro" id="IPR042002">
    <property type="entry name" value="Sortase_C"/>
</dbReference>
<dbReference type="Gene3D" id="2.40.260.10">
    <property type="entry name" value="Sortase"/>
    <property type="match status" value="1"/>
</dbReference>
<protein>
    <submittedName>
        <fullName evidence="3">Class C sortase</fullName>
    </submittedName>
</protein>
<feature type="transmembrane region" description="Helical" evidence="2">
    <location>
        <begin position="247"/>
        <end position="268"/>
    </location>
</feature>
<dbReference type="CDD" id="cd05827">
    <property type="entry name" value="Sortase_C"/>
    <property type="match status" value="1"/>
</dbReference>
<evidence type="ECO:0000313" key="3">
    <source>
        <dbReference type="EMBL" id="NYS47134.1"/>
    </source>
</evidence>
<dbReference type="Proteomes" id="UP000531840">
    <property type="component" value="Unassembled WGS sequence"/>
</dbReference>
<keyword evidence="1" id="KW-0378">Hydrolase</keyword>
<dbReference type="Pfam" id="PF04203">
    <property type="entry name" value="Sortase"/>
    <property type="match status" value="1"/>
</dbReference>
<accession>A0ABX2SY81</accession>
<comment type="caution">
    <text evidence="3">The sequence shown here is derived from an EMBL/GenBank/DDBJ whole genome shotgun (WGS) entry which is preliminary data.</text>
</comment>
<dbReference type="InterPro" id="IPR005754">
    <property type="entry name" value="Sortase"/>
</dbReference>
<keyword evidence="2" id="KW-0812">Transmembrane</keyword>
<evidence type="ECO:0000256" key="1">
    <source>
        <dbReference type="ARBA" id="ARBA00022801"/>
    </source>
</evidence>
<keyword evidence="2" id="KW-0472">Membrane</keyword>
<keyword evidence="2" id="KW-1133">Transmembrane helix</keyword>
<dbReference type="EMBL" id="JACBYF010000003">
    <property type="protein sequence ID" value="NYS47134.1"/>
    <property type="molecule type" value="Genomic_DNA"/>
</dbReference>
<organism evidence="3 4">
    <name type="scientific">Gemelliphila palaticanis</name>
    <dbReference type="NCBI Taxonomy" id="81950"/>
    <lineage>
        <taxon>Bacteria</taxon>
        <taxon>Bacillati</taxon>
        <taxon>Bacillota</taxon>
        <taxon>Bacilli</taxon>
        <taxon>Bacillales</taxon>
        <taxon>Gemellaceae</taxon>
        <taxon>Gemelliphila</taxon>
    </lineage>
</organism>
<evidence type="ECO:0000256" key="2">
    <source>
        <dbReference type="SAM" id="Phobius"/>
    </source>
</evidence>
<dbReference type="NCBIfam" id="NF033745">
    <property type="entry name" value="class_C_sortase"/>
    <property type="match status" value="1"/>
</dbReference>
<gene>
    <name evidence="3" type="ORF">HZY85_02855</name>
</gene>
<dbReference type="SUPFAM" id="SSF63817">
    <property type="entry name" value="Sortase"/>
    <property type="match status" value="1"/>
</dbReference>
<dbReference type="NCBIfam" id="TIGR01076">
    <property type="entry name" value="sortase_fam"/>
    <property type="match status" value="1"/>
</dbReference>
<reference evidence="3 4" key="1">
    <citation type="submission" date="2020-07" db="EMBL/GenBank/DDBJ databases">
        <title>MOT database genomes.</title>
        <authorList>
            <person name="Joseph S."/>
            <person name="Aduse-Opoku J."/>
            <person name="Hashim A."/>
            <person name="Wade W."/>
            <person name="Curtis M."/>
        </authorList>
    </citation>
    <scope>NUCLEOTIDE SEQUENCE [LARGE SCALE GENOMIC DNA]</scope>
    <source>
        <strain evidence="3 4">CIP 106318</strain>
    </source>
</reference>
<proteinExistence type="predicted"/>
<name>A0ABX2SY81_9BACL</name>